<dbReference type="CDD" id="cd04056">
    <property type="entry name" value="Peptidases_S53"/>
    <property type="match status" value="1"/>
</dbReference>
<dbReference type="InterPro" id="IPR030400">
    <property type="entry name" value="Sedolisin_dom"/>
</dbReference>
<dbReference type="InterPro" id="IPR050819">
    <property type="entry name" value="Tripeptidyl-peptidase_I"/>
</dbReference>
<dbReference type="GO" id="GO:0008240">
    <property type="term" value="F:tripeptidyl-peptidase activity"/>
    <property type="evidence" value="ECO:0007669"/>
    <property type="project" value="TreeGrafter"/>
</dbReference>
<name>A0A6A7FSM4_9CRUS</name>
<reference evidence="10" key="1">
    <citation type="submission" date="2017-11" db="EMBL/GenBank/DDBJ databases">
        <title>The sensing device of the deep-sea amphipod.</title>
        <authorList>
            <person name="Kobayashi H."/>
            <person name="Nagahama T."/>
            <person name="Arai W."/>
            <person name="Sasagawa Y."/>
            <person name="Umeda M."/>
            <person name="Hayashi T."/>
            <person name="Nikaido I."/>
            <person name="Watanabe H."/>
            <person name="Oguri K."/>
            <person name="Kitazato H."/>
            <person name="Fujioka K."/>
            <person name="Kido Y."/>
            <person name="Takami H."/>
        </authorList>
    </citation>
    <scope>NUCLEOTIDE SEQUENCE</scope>
    <source>
        <tissue evidence="10">Whole body</tissue>
    </source>
</reference>
<keyword evidence="8" id="KW-0732">Signal</keyword>
<feature type="domain" description="Peptidase S53" evidence="9">
    <location>
        <begin position="195"/>
        <end position="600"/>
    </location>
</feature>
<dbReference type="PROSITE" id="PS00138">
    <property type="entry name" value="SUBTILASE_SER"/>
    <property type="match status" value="1"/>
</dbReference>
<evidence type="ECO:0000256" key="7">
    <source>
        <dbReference type="PROSITE-ProRule" id="PRU01032"/>
    </source>
</evidence>
<dbReference type="InterPro" id="IPR036852">
    <property type="entry name" value="Peptidase_S8/S53_dom_sf"/>
</dbReference>
<evidence type="ECO:0000313" key="10">
    <source>
        <dbReference type="EMBL" id="LAC21163.1"/>
    </source>
</evidence>
<dbReference type="PANTHER" id="PTHR14218:SF31">
    <property type="entry name" value="PEPTIDASE S53 DOMAIN-CONTAINING PROTEIN"/>
    <property type="match status" value="1"/>
</dbReference>
<evidence type="ECO:0000256" key="3">
    <source>
        <dbReference type="ARBA" id="ARBA00022801"/>
    </source>
</evidence>
<keyword evidence="4 7" id="KW-0720">Serine protease</keyword>
<organism evidence="10">
    <name type="scientific">Hirondellea gigas</name>
    <dbReference type="NCBI Taxonomy" id="1518452"/>
    <lineage>
        <taxon>Eukaryota</taxon>
        <taxon>Metazoa</taxon>
        <taxon>Ecdysozoa</taxon>
        <taxon>Arthropoda</taxon>
        <taxon>Crustacea</taxon>
        <taxon>Multicrustacea</taxon>
        <taxon>Malacostraca</taxon>
        <taxon>Eumalacostraca</taxon>
        <taxon>Peracarida</taxon>
        <taxon>Amphipoda</taxon>
        <taxon>Amphilochidea</taxon>
        <taxon>Lysianassida</taxon>
        <taxon>Lysianassidira</taxon>
        <taxon>Lysianassoidea</taxon>
        <taxon>Lysianassidae</taxon>
        <taxon>Hirondellea</taxon>
    </lineage>
</organism>
<feature type="active site" description="Charge relay system" evidence="7">
    <location>
        <position position="271"/>
    </location>
</feature>
<dbReference type="PROSITE" id="PS51695">
    <property type="entry name" value="SEDOLISIN"/>
    <property type="match status" value="1"/>
</dbReference>
<dbReference type="InterPro" id="IPR015366">
    <property type="entry name" value="S53_propep"/>
</dbReference>
<dbReference type="InterPro" id="IPR023828">
    <property type="entry name" value="Peptidase_S8_Ser-AS"/>
</dbReference>
<evidence type="ECO:0000256" key="2">
    <source>
        <dbReference type="ARBA" id="ARBA00022723"/>
    </source>
</evidence>
<keyword evidence="1 7" id="KW-0645">Protease</keyword>
<feature type="active site" description="Charge relay system" evidence="7">
    <location>
        <position position="267"/>
    </location>
</feature>
<feature type="chain" id="PRO_5025672240" evidence="8">
    <location>
        <begin position="16"/>
        <end position="601"/>
    </location>
</feature>
<accession>A0A6A7FSM4</accession>
<dbReference type="GO" id="GO:0046872">
    <property type="term" value="F:metal ion binding"/>
    <property type="evidence" value="ECO:0007669"/>
    <property type="project" value="UniProtKB-UniRule"/>
</dbReference>
<dbReference type="SMART" id="SM00944">
    <property type="entry name" value="Pro-kuma_activ"/>
    <property type="match status" value="1"/>
</dbReference>
<evidence type="ECO:0000256" key="8">
    <source>
        <dbReference type="SAM" id="SignalP"/>
    </source>
</evidence>
<dbReference type="Pfam" id="PF09286">
    <property type="entry name" value="Pro-kuma_activ"/>
    <property type="match status" value="1"/>
</dbReference>
<keyword evidence="5 7" id="KW-0106">Calcium</keyword>
<feature type="binding site" evidence="7">
    <location>
        <position position="578"/>
    </location>
    <ligand>
        <name>Ca(2+)</name>
        <dbReference type="ChEBI" id="CHEBI:29108"/>
    </ligand>
</feature>
<dbReference type="AlphaFoldDB" id="A0A6A7FSM4"/>
<dbReference type="CDD" id="cd11377">
    <property type="entry name" value="Pro-peptidase_S53"/>
    <property type="match status" value="1"/>
</dbReference>
<dbReference type="EMBL" id="IACT01001844">
    <property type="protein sequence ID" value="LAC21163.1"/>
    <property type="molecule type" value="mRNA"/>
</dbReference>
<keyword evidence="2 7" id="KW-0479">Metal-binding</keyword>
<feature type="signal peptide" evidence="8">
    <location>
        <begin position="1"/>
        <end position="15"/>
    </location>
</feature>
<feature type="binding site" evidence="7">
    <location>
        <position position="553"/>
    </location>
    <ligand>
        <name>Ca(2+)</name>
        <dbReference type="ChEBI" id="CHEBI:29108"/>
    </ligand>
</feature>
<evidence type="ECO:0000256" key="5">
    <source>
        <dbReference type="ARBA" id="ARBA00022837"/>
    </source>
</evidence>
<dbReference type="PANTHER" id="PTHR14218">
    <property type="entry name" value="PROTEASE S8 TRIPEPTIDYL PEPTIDASE I CLN2"/>
    <property type="match status" value="1"/>
</dbReference>
<evidence type="ECO:0000256" key="6">
    <source>
        <dbReference type="ARBA" id="ARBA00023145"/>
    </source>
</evidence>
<evidence type="ECO:0000259" key="9">
    <source>
        <dbReference type="PROSITE" id="PS51695"/>
    </source>
</evidence>
<dbReference type="GO" id="GO:0006508">
    <property type="term" value="P:proteolysis"/>
    <property type="evidence" value="ECO:0007669"/>
    <property type="project" value="UniProtKB-KW"/>
</dbReference>
<feature type="binding site" evidence="7">
    <location>
        <position position="580"/>
    </location>
    <ligand>
        <name>Ca(2+)</name>
        <dbReference type="ChEBI" id="CHEBI:29108"/>
    </ligand>
</feature>
<dbReference type="SUPFAM" id="SSF52743">
    <property type="entry name" value="Subtilisin-like"/>
    <property type="match status" value="1"/>
</dbReference>
<keyword evidence="6" id="KW-0865">Zymogen</keyword>
<dbReference type="Gene3D" id="3.40.50.200">
    <property type="entry name" value="Peptidase S8/S53 domain"/>
    <property type="match status" value="1"/>
</dbReference>
<feature type="binding site" evidence="7">
    <location>
        <position position="554"/>
    </location>
    <ligand>
        <name>Ca(2+)</name>
        <dbReference type="ChEBI" id="CHEBI:29108"/>
    </ligand>
</feature>
<comment type="cofactor">
    <cofactor evidence="7">
        <name>Ca(2+)</name>
        <dbReference type="ChEBI" id="CHEBI:29108"/>
    </cofactor>
    <text evidence="7">Binds 1 Ca(2+) ion per subunit.</text>
</comment>
<protein>
    <submittedName>
        <fullName evidence="10">Physaropepsin</fullName>
    </submittedName>
</protein>
<proteinExistence type="evidence at transcript level"/>
<sequence>MKWFAIVTWLGCAVALQPLSLPDRHVLFDRSVVPDGWIQRGIAHPSKLVNLTIALRQHNLDVLEKTFWDVSTPGNPQYGKFLSQDDISKIITPPEEHRAQVIDWVKSHGITEISSLSDAVHFETHVEVAEKLLQAHFYEFASPGKRTISRVMGEYSVPIQFRELIEMISGVSDFPQHRLNRRRWRPEGKPYKVGAVIPQTLMNMYSIPPNITVKNGISQGVIEFGSAEQSFSPETLKMFSEFIESEIKEVEKDHIRGPFNPETPGGECTLDIEYMGALAPKAENWYWDDENWLYDFTVQFFNSKKVPNVISISYGWSETDQCRLSPNCQSLGIDSETYVKRINVEFQKIGLRGVTILAASGDSGANGRTDGECYDEKLHPAFPGSSPYLTSVGATRVNNPVFARERDLDSKRMRNACEKDRGYQCVLSGDEQAATYEESGFTSGGGFSEYAKRPKYQEEFVKTYLQNSELPPKTYFNTEGRGYPDISALGDSILVIFEGEIQLVGGTSASSPEIAGIVTLINDYLVSKGKPMIGFLNPLLYKMAKEHPKAFHDITVGDNKCTEGGCASFCQGFKCEIGWDPVTGLGSPNFKEILKYLESVQ</sequence>
<feature type="active site" description="Charge relay system" evidence="7">
    <location>
        <position position="508"/>
    </location>
</feature>
<dbReference type="GO" id="GO:0004252">
    <property type="term" value="F:serine-type endopeptidase activity"/>
    <property type="evidence" value="ECO:0007669"/>
    <property type="project" value="UniProtKB-UniRule"/>
</dbReference>
<evidence type="ECO:0000256" key="4">
    <source>
        <dbReference type="ARBA" id="ARBA00022825"/>
    </source>
</evidence>
<keyword evidence="3 7" id="KW-0378">Hydrolase</keyword>
<evidence type="ECO:0000256" key="1">
    <source>
        <dbReference type="ARBA" id="ARBA00022670"/>
    </source>
</evidence>
<dbReference type="SUPFAM" id="SSF54897">
    <property type="entry name" value="Protease propeptides/inhibitors"/>
    <property type="match status" value="1"/>
</dbReference>